<keyword evidence="3" id="KW-0223">Dioxygenase</keyword>
<dbReference type="SUPFAM" id="SSF51182">
    <property type="entry name" value="RmlC-like cupins"/>
    <property type="match status" value="1"/>
</dbReference>
<name>A0A559KA66_9BACL</name>
<comment type="caution">
    <text evidence="7">The sequence shown here is derived from an EMBL/GenBank/DDBJ whole genome shotgun (WGS) entry which is preliminary data.</text>
</comment>
<dbReference type="GO" id="GO:0008198">
    <property type="term" value="F:ferrous iron binding"/>
    <property type="evidence" value="ECO:0007669"/>
    <property type="project" value="TreeGrafter"/>
</dbReference>
<evidence type="ECO:0000256" key="6">
    <source>
        <dbReference type="PIRSR" id="PIRSR610300-51"/>
    </source>
</evidence>
<feature type="binding site" evidence="6">
    <location>
        <position position="77"/>
    </location>
    <ligand>
        <name>Fe cation</name>
        <dbReference type="ChEBI" id="CHEBI:24875"/>
        <note>catalytic</note>
    </ligand>
</feature>
<evidence type="ECO:0000256" key="5">
    <source>
        <dbReference type="ARBA" id="ARBA00023004"/>
    </source>
</evidence>
<protein>
    <recommendedName>
        <fullName evidence="9">Cysteine dioxygenase</fullName>
    </recommendedName>
</protein>
<dbReference type="InterPro" id="IPR014710">
    <property type="entry name" value="RmlC-like_jellyroll"/>
</dbReference>
<evidence type="ECO:0000256" key="2">
    <source>
        <dbReference type="ARBA" id="ARBA00022723"/>
    </source>
</evidence>
<dbReference type="PANTHER" id="PTHR12918">
    <property type="entry name" value="CYSTEINE DIOXYGENASE"/>
    <property type="match status" value="1"/>
</dbReference>
<organism evidence="7 8">
    <name type="scientific">Paenibacillus cremeus</name>
    <dbReference type="NCBI Taxonomy" id="2163881"/>
    <lineage>
        <taxon>Bacteria</taxon>
        <taxon>Bacillati</taxon>
        <taxon>Bacillota</taxon>
        <taxon>Bacilli</taxon>
        <taxon>Bacillales</taxon>
        <taxon>Paenibacillaceae</taxon>
        <taxon>Paenibacillus</taxon>
    </lineage>
</organism>
<dbReference type="Proteomes" id="UP000317036">
    <property type="component" value="Unassembled WGS sequence"/>
</dbReference>
<feature type="binding site" evidence="6">
    <location>
        <position position="126"/>
    </location>
    <ligand>
        <name>Fe cation</name>
        <dbReference type="ChEBI" id="CHEBI:24875"/>
        <note>catalytic</note>
    </ligand>
</feature>
<comment type="similarity">
    <text evidence="1">Belongs to the cysteine dioxygenase family.</text>
</comment>
<evidence type="ECO:0000256" key="3">
    <source>
        <dbReference type="ARBA" id="ARBA00022964"/>
    </source>
</evidence>
<keyword evidence="4" id="KW-0560">Oxidoreductase</keyword>
<dbReference type="GO" id="GO:0016702">
    <property type="term" value="F:oxidoreductase activity, acting on single donors with incorporation of molecular oxygen, incorporation of two atoms of oxygen"/>
    <property type="evidence" value="ECO:0007669"/>
    <property type="project" value="InterPro"/>
</dbReference>
<dbReference type="CDD" id="cd10548">
    <property type="entry name" value="cupin_CDO"/>
    <property type="match status" value="1"/>
</dbReference>
<dbReference type="Gene3D" id="2.60.120.10">
    <property type="entry name" value="Jelly Rolls"/>
    <property type="match status" value="1"/>
</dbReference>
<dbReference type="AlphaFoldDB" id="A0A559KA66"/>
<feature type="binding site" evidence="6">
    <location>
        <position position="75"/>
    </location>
    <ligand>
        <name>Fe cation</name>
        <dbReference type="ChEBI" id="CHEBI:24875"/>
        <note>catalytic</note>
    </ligand>
</feature>
<dbReference type="PANTHER" id="PTHR12918:SF1">
    <property type="entry name" value="CYSTEINE DIOXYGENASE TYPE 1"/>
    <property type="match status" value="1"/>
</dbReference>
<dbReference type="InterPro" id="IPR011051">
    <property type="entry name" value="RmlC_Cupin_sf"/>
</dbReference>
<evidence type="ECO:0000256" key="4">
    <source>
        <dbReference type="ARBA" id="ARBA00023002"/>
    </source>
</evidence>
<keyword evidence="5 6" id="KW-0408">Iron</keyword>
<gene>
    <name evidence="7" type="ORF">FPZ49_16160</name>
</gene>
<proteinExistence type="inferred from homology"/>
<keyword evidence="2 6" id="KW-0479">Metal-binding</keyword>
<evidence type="ECO:0008006" key="9">
    <source>
        <dbReference type="Google" id="ProtNLM"/>
    </source>
</evidence>
<dbReference type="EMBL" id="VNJI01000018">
    <property type="protein sequence ID" value="TVY09014.1"/>
    <property type="molecule type" value="Genomic_DNA"/>
</dbReference>
<sequence>MEWTQRLEWLLQETRRPSLKELRAIIESLELTIEKVASYIAEPGALPYGRSVIYRSGDAEAVLIHLPAGQETYIHDHGFSIGCAMVVEGAFANRIYRLDSYGYPIYCGETQVESGGFYTVPKKMIHQLCNTSESRAISLHIYTPQLSGVKTYFPYEQVLDYVI</sequence>
<evidence type="ECO:0000313" key="8">
    <source>
        <dbReference type="Proteomes" id="UP000317036"/>
    </source>
</evidence>
<dbReference type="OrthoDB" id="7059163at2"/>
<evidence type="ECO:0000256" key="1">
    <source>
        <dbReference type="ARBA" id="ARBA00006622"/>
    </source>
</evidence>
<keyword evidence="8" id="KW-1185">Reference proteome</keyword>
<dbReference type="Pfam" id="PF05995">
    <property type="entry name" value="CDO_I"/>
    <property type="match status" value="1"/>
</dbReference>
<accession>A0A559KA66</accession>
<reference evidence="7 8" key="1">
    <citation type="submission" date="2019-07" db="EMBL/GenBank/DDBJ databases">
        <authorList>
            <person name="Kim J."/>
        </authorList>
    </citation>
    <scope>NUCLEOTIDE SEQUENCE [LARGE SCALE GENOMIC DNA]</scope>
    <source>
        <strain evidence="7 8">JC52</strain>
    </source>
</reference>
<dbReference type="InterPro" id="IPR010300">
    <property type="entry name" value="CDO_1"/>
</dbReference>
<evidence type="ECO:0000313" key="7">
    <source>
        <dbReference type="EMBL" id="TVY09014.1"/>
    </source>
</evidence>
<dbReference type="RefSeq" id="WP_144848465.1">
    <property type="nucleotide sequence ID" value="NZ_VNJI01000018.1"/>
</dbReference>